<dbReference type="Pfam" id="PF14525">
    <property type="entry name" value="AraC_binding_2"/>
    <property type="match status" value="1"/>
</dbReference>
<dbReference type="InterPro" id="IPR009057">
    <property type="entry name" value="Homeodomain-like_sf"/>
</dbReference>
<dbReference type="InterPro" id="IPR018060">
    <property type="entry name" value="HTH_AraC"/>
</dbReference>
<dbReference type="Pfam" id="PF12833">
    <property type="entry name" value="HTH_18"/>
    <property type="match status" value="1"/>
</dbReference>
<protein>
    <submittedName>
        <fullName evidence="5">Helix-turn-helix domain-containing protein</fullName>
    </submittedName>
</protein>
<evidence type="ECO:0000256" key="2">
    <source>
        <dbReference type="ARBA" id="ARBA00023125"/>
    </source>
</evidence>
<keyword evidence="6" id="KW-1185">Reference proteome</keyword>
<keyword evidence="1" id="KW-0805">Transcription regulation</keyword>
<dbReference type="InterPro" id="IPR020449">
    <property type="entry name" value="Tscrpt_reg_AraC-type_HTH"/>
</dbReference>
<evidence type="ECO:0000256" key="1">
    <source>
        <dbReference type="ARBA" id="ARBA00023015"/>
    </source>
</evidence>
<dbReference type="InterPro" id="IPR035418">
    <property type="entry name" value="AraC-bd_2"/>
</dbReference>
<dbReference type="EMBL" id="JAAWWP010000014">
    <property type="protein sequence ID" value="NKI43792.1"/>
    <property type="molecule type" value="Genomic_DNA"/>
</dbReference>
<dbReference type="Proteomes" id="UP000772196">
    <property type="component" value="Unassembled WGS sequence"/>
</dbReference>
<evidence type="ECO:0000313" key="6">
    <source>
        <dbReference type="Proteomes" id="UP000772196"/>
    </source>
</evidence>
<dbReference type="PANTHER" id="PTHR46796">
    <property type="entry name" value="HTH-TYPE TRANSCRIPTIONAL ACTIVATOR RHAS-RELATED"/>
    <property type="match status" value="1"/>
</dbReference>
<gene>
    <name evidence="5" type="ORF">HFV08_21575</name>
</gene>
<evidence type="ECO:0000259" key="4">
    <source>
        <dbReference type="PROSITE" id="PS01124"/>
    </source>
</evidence>
<keyword evidence="3" id="KW-0804">Transcription</keyword>
<evidence type="ECO:0000313" key="5">
    <source>
        <dbReference type="EMBL" id="NKI43792.1"/>
    </source>
</evidence>
<accession>A0ABX1H6U2</accession>
<dbReference type="Gene3D" id="1.10.10.60">
    <property type="entry name" value="Homeodomain-like"/>
    <property type="match status" value="1"/>
</dbReference>
<feature type="domain" description="HTH araC/xylS-type" evidence="4">
    <location>
        <begin position="223"/>
        <end position="324"/>
    </location>
</feature>
<sequence length="331" mass="36378">MSAVQVDSRGPVRILRTQDTGSHRGFQFWGELVAEACGPLRVYRTEPGSFQGAIATGVFGNVQLAEVRASAHAVERTELLAHQAATASLHLTCVLDGEVQVSQDEQSATARTGNLFCYDSSRPYTLRMQRPIHMVSVKFDHRLVDLRAGFKHPLRAATWCGAKGASVLLAGLLRSATLHMAELDRAVADRLGDSVACLVSAVCSEVLGGGGQDPAVARQALLHRVKTFARARLGERELSPRYLARSHNISLRYLQLLFQEEGTSPALWIRGERLRRCKEDLSDPRTAHLTVADIAGRWGLDSASHFSKLFRQRYGVTPREWRRGQSQAGSA</sequence>
<keyword evidence="2" id="KW-0238">DNA-binding</keyword>
<dbReference type="RefSeq" id="WP_168541530.1">
    <property type="nucleotide sequence ID" value="NZ_JAAWWP010000014.1"/>
</dbReference>
<dbReference type="InterPro" id="IPR050204">
    <property type="entry name" value="AraC_XylS_family_regulators"/>
</dbReference>
<evidence type="ECO:0000256" key="3">
    <source>
        <dbReference type="ARBA" id="ARBA00023163"/>
    </source>
</evidence>
<dbReference type="PROSITE" id="PS01124">
    <property type="entry name" value="HTH_ARAC_FAMILY_2"/>
    <property type="match status" value="1"/>
</dbReference>
<proteinExistence type="predicted"/>
<dbReference type="PANTHER" id="PTHR46796:SF6">
    <property type="entry name" value="ARAC SUBFAMILY"/>
    <property type="match status" value="1"/>
</dbReference>
<reference evidence="5 6" key="1">
    <citation type="submission" date="2020-04" db="EMBL/GenBank/DDBJ databases">
        <title>Phylogenetic Diversity and Antibacterial Activity against Ralstonia solanacearum of Endophytic Actinomycete Isolated from Moss.</title>
        <authorList>
            <person name="Zhuang X."/>
        </authorList>
    </citation>
    <scope>NUCLEOTIDE SEQUENCE [LARGE SCALE GENOMIC DNA]</scope>
    <source>
        <strain evidence="5 6">LD120</strain>
    </source>
</reference>
<dbReference type="PRINTS" id="PR00032">
    <property type="entry name" value="HTHARAC"/>
</dbReference>
<comment type="caution">
    <text evidence="5">The sequence shown here is derived from an EMBL/GenBank/DDBJ whole genome shotgun (WGS) entry which is preliminary data.</text>
</comment>
<organism evidence="5 6">
    <name type="scientific">Streptomyces physcomitrii</name>
    <dbReference type="NCBI Taxonomy" id="2724184"/>
    <lineage>
        <taxon>Bacteria</taxon>
        <taxon>Bacillati</taxon>
        <taxon>Actinomycetota</taxon>
        <taxon>Actinomycetes</taxon>
        <taxon>Kitasatosporales</taxon>
        <taxon>Streptomycetaceae</taxon>
        <taxon>Streptomyces</taxon>
    </lineage>
</organism>
<dbReference type="SMART" id="SM00342">
    <property type="entry name" value="HTH_ARAC"/>
    <property type="match status" value="1"/>
</dbReference>
<name>A0ABX1H6U2_9ACTN</name>
<dbReference type="SUPFAM" id="SSF46689">
    <property type="entry name" value="Homeodomain-like"/>
    <property type="match status" value="1"/>
</dbReference>